<keyword evidence="7 13" id="KW-0418">Kinase</keyword>
<evidence type="ECO:0000256" key="8">
    <source>
        <dbReference type="ARBA" id="ARBA00022840"/>
    </source>
</evidence>
<keyword evidence="3" id="KW-0723">Serine/threonine-protein kinase</keyword>
<evidence type="ECO:0000256" key="1">
    <source>
        <dbReference type="ARBA" id="ARBA00010062"/>
    </source>
</evidence>
<feature type="domain" description="Protein kinase" evidence="12">
    <location>
        <begin position="13"/>
        <end position="280"/>
    </location>
</feature>
<dbReference type="SUPFAM" id="SSF56112">
    <property type="entry name" value="Protein kinase-like (PK-like)"/>
    <property type="match status" value="1"/>
</dbReference>
<dbReference type="Gene3D" id="1.10.510.10">
    <property type="entry name" value="Transferase(Phosphotransferase) domain 1"/>
    <property type="match status" value="1"/>
</dbReference>
<evidence type="ECO:0000256" key="6">
    <source>
        <dbReference type="ARBA" id="ARBA00022741"/>
    </source>
</evidence>
<protein>
    <recommendedName>
        <fullName evidence="2">non-specific serine/threonine protein kinase</fullName>
        <ecNumber evidence="2">2.7.11.1</ecNumber>
    </recommendedName>
</protein>
<evidence type="ECO:0000313" key="13">
    <source>
        <dbReference type="EMBL" id="NQE36375.1"/>
    </source>
</evidence>
<evidence type="ECO:0000256" key="5">
    <source>
        <dbReference type="ARBA" id="ARBA00022729"/>
    </source>
</evidence>
<dbReference type="Proteomes" id="UP000702425">
    <property type="component" value="Unassembled WGS sequence"/>
</dbReference>
<proteinExistence type="inferred from homology"/>
<dbReference type="InterPro" id="IPR028081">
    <property type="entry name" value="Leu-bd"/>
</dbReference>
<dbReference type="Gene3D" id="3.30.200.20">
    <property type="entry name" value="Phosphorylase Kinase, domain 1"/>
    <property type="match status" value="1"/>
</dbReference>
<dbReference type="EMBL" id="SRRZ01000083">
    <property type="protein sequence ID" value="NQE36375.1"/>
    <property type="molecule type" value="Genomic_DNA"/>
</dbReference>
<dbReference type="Pfam" id="PF13458">
    <property type="entry name" value="Peripla_BP_6"/>
    <property type="match status" value="1"/>
</dbReference>
<accession>A0ABX2D396</accession>
<dbReference type="CDD" id="cd14014">
    <property type="entry name" value="STKc_PknB_like"/>
    <property type="match status" value="1"/>
</dbReference>
<dbReference type="RefSeq" id="WP_172190289.1">
    <property type="nucleotide sequence ID" value="NZ_CAWPPK010000300.1"/>
</dbReference>
<dbReference type="InterPro" id="IPR011009">
    <property type="entry name" value="Kinase-like_dom_sf"/>
</dbReference>
<dbReference type="SMART" id="SM00220">
    <property type="entry name" value="S_TKc"/>
    <property type="match status" value="1"/>
</dbReference>
<evidence type="ECO:0000259" key="12">
    <source>
        <dbReference type="PROSITE" id="PS50011"/>
    </source>
</evidence>
<dbReference type="CDD" id="cd06268">
    <property type="entry name" value="PBP1_ABC_transporter_LIVBP-like"/>
    <property type="match status" value="1"/>
</dbReference>
<comment type="caution">
    <text evidence="13">The sequence shown here is derived from an EMBL/GenBank/DDBJ whole genome shotgun (WGS) entry which is preliminary data.</text>
</comment>
<dbReference type="PROSITE" id="PS00107">
    <property type="entry name" value="PROTEIN_KINASE_ATP"/>
    <property type="match status" value="1"/>
</dbReference>
<dbReference type="PANTHER" id="PTHR24363">
    <property type="entry name" value="SERINE/THREONINE PROTEIN KINASE"/>
    <property type="match status" value="1"/>
</dbReference>
<evidence type="ECO:0000313" key="14">
    <source>
        <dbReference type="Proteomes" id="UP000702425"/>
    </source>
</evidence>
<evidence type="ECO:0000256" key="9">
    <source>
        <dbReference type="ARBA" id="ARBA00047899"/>
    </source>
</evidence>
<evidence type="ECO:0000256" key="10">
    <source>
        <dbReference type="ARBA" id="ARBA00048679"/>
    </source>
</evidence>
<evidence type="ECO:0000256" key="3">
    <source>
        <dbReference type="ARBA" id="ARBA00022527"/>
    </source>
</evidence>
<dbReference type="InterPro" id="IPR017441">
    <property type="entry name" value="Protein_kinase_ATP_BS"/>
</dbReference>
<evidence type="ECO:0000256" key="11">
    <source>
        <dbReference type="PROSITE-ProRule" id="PRU10141"/>
    </source>
</evidence>
<keyword evidence="5" id="KW-0732">Signal</keyword>
<gene>
    <name evidence="13" type="primary">spkB_19</name>
    <name evidence="13" type="ORF">E5S67_04140</name>
</gene>
<comment type="catalytic activity">
    <reaction evidence="9">
        <text>L-threonyl-[protein] + ATP = O-phospho-L-threonyl-[protein] + ADP + H(+)</text>
        <dbReference type="Rhea" id="RHEA:46608"/>
        <dbReference type="Rhea" id="RHEA-COMP:11060"/>
        <dbReference type="Rhea" id="RHEA-COMP:11605"/>
        <dbReference type="ChEBI" id="CHEBI:15378"/>
        <dbReference type="ChEBI" id="CHEBI:30013"/>
        <dbReference type="ChEBI" id="CHEBI:30616"/>
        <dbReference type="ChEBI" id="CHEBI:61977"/>
        <dbReference type="ChEBI" id="CHEBI:456216"/>
        <dbReference type="EC" id="2.7.11.1"/>
    </reaction>
</comment>
<organism evidence="13 14">
    <name type="scientific">Microcoleus asticus IPMA8</name>
    <dbReference type="NCBI Taxonomy" id="2563858"/>
    <lineage>
        <taxon>Bacteria</taxon>
        <taxon>Bacillati</taxon>
        <taxon>Cyanobacteriota</taxon>
        <taxon>Cyanophyceae</taxon>
        <taxon>Oscillatoriophycideae</taxon>
        <taxon>Oscillatoriales</taxon>
        <taxon>Microcoleaceae</taxon>
        <taxon>Microcoleus</taxon>
        <taxon>Microcoleus asticus</taxon>
    </lineage>
</organism>
<keyword evidence="6 11" id="KW-0547">Nucleotide-binding</keyword>
<keyword evidence="4 13" id="KW-0808">Transferase</keyword>
<dbReference type="PROSITE" id="PS50011">
    <property type="entry name" value="PROTEIN_KINASE_DOM"/>
    <property type="match status" value="1"/>
</dbReference>
<feature type="binding site" evidence="11">
    <location>
        <position position="45"/>
    </location>
    <ligand>
        <name>ATP</name>
        <dbReference type="ChEBI" id="CHEBI:30616"/>
    </ligand>
</feature>
<dbReference type="PANTHER" id="PTHR24363:SF0">
    <property type="entry name" value="SERINE_THREONINE KINASE LIKE DOMAIN CONTAINING 1"/>
    <property type="match status" value="1"/>
</dbReference>
<dbReference type="EC" id="2.7.11.1" evidence="2"/>
<comment type="similarity">
    <text evidence="1">Belongs to the leucine-binding protein family.</text>
</comment>
<dbReference type="SUPFAM" id="SSF53822">
    <property type="entry name" value="Periplasmic binding protein-like I"/>
    <property type="match status" value="1"/>
</dbReference>
<reference evidence="13 14" key="1">
    <citation type="journal article" date="2020" name="Sci. Rep.">
        <title>A novel cyanobacterial geosmin producer, revising GeoA distribution and dispersion patterns in Bacteria.</title>
        <authorList>
            <person name="Churro C."/>
            <person name="Semedo-Aguiar A.P."/>
            <person name="Silva A.D."/>
            <person name="Pereira-Leal J.B."/>
            <person name="Leite R.B."/>
        </authorList>
    </citation>
    <scope>NUCLEOTIDE SEQUENCE [LARGE SCALE GENOMIC DNA]</scope>
    <source>
        <strain evidence="13 14">IPMA8</strain>
    </source>
</reference>
<dbReference type="InterPro" id="IPR028082">
    <property type="entry name" value="Peripla_BP_I"/>
</dbReference>
<keyword evidence="8 11" id="KW-0067">ATP-binding</keyword>
<name>A0ABX2D396_9CYAN</name>
<comment type="catalytic activity">
    <reaction evidence="10">
        <text>L-seryl-[protein] + ATP = O-phospho-L-seryl-[protein] + ADP + H(+)</text>
        <dbReference type="Rhea" id="RHEA:17989"/>
        <dbReference type="Rhea" id="RHEA-COMP:9863"/>
        <dbReference type="Rhea" id="RHEA-COMP:11604"/>
        <dbReference type="ChEBI" id="CHEBI:15378"/>
        <dbReference type="ChEBI" id="CHEBI:29999"/>
        <dbReference type="ChEBI" id="CHEBI:30616"/>
        <dbReference type="ChEBI" id="CHEBI:83421"/>
        <dbReference type="ChEBI" id="CHEBI:456216"/>
        <dbReference type="EC" id="2.7.11.1"/>
    </reaction>
</comment>
<evidence type="ECO:0000256" key="7">
    <source>
        <dbReference type="ARBA" id="ARBA00022777"/>
    </source>
</evidence>
<evidence type="ECO:0000256" key="2">
    <source>
        <dbReference type="ARBA" id="ARBA00012513"/>
    </source>
</evidence>
<evidence type="ECO:0000256" key="4">
    <source>
        <dbReference type="ARBA" id="ARBA00022679"/>
    </source>
</evidence>
<keyword evidence="14" id="KW-1185">Reference proteome</keyword>
<dbReference type="Gene3D" id="3.40.50.2300">
    <property type="match status" value="2"/>
</dbReference>
<dbReference type="InterPro" id="IPR000719">
    <property type="entry name" value="Prot_kinase_dom"/>
</dbReference>
<sequence>MCLKPGDVLRDRYQIIGKLGEGGFAKTYTANDALGSPGNPLCVVKEIPPPESNDGRLLEEAQHQFEKEAKTLKYLDKCPQIPKLIDRFLENGKFYLIQEYIEGNPFNKELASLRQFQESEVIDLLQDILSVLDCVHSQGIIHRDLKPSNLIRRKLDGKIVLIDFGAVKAIGTLAIENGQITQTRAVGTDGYMPAEQWKNQPRFNSDIYAVGIIGIQAIAGLDIEDFFNDKKTGELVWHYSSDDRPMVQINDQLKKVLNKMVRYHFNDRYQSVAEVLQDLRSLKPEPPVPEPPLPEPGGKWTNRWRIGLFAASAGCVGLGVFLIHNLFRPKTCPLIQGDAVSCGEEILIKTSAFRLKERGVNDFLASNYQSAFTLLKQSWNEEERKDPETLIYMNNALLKAKKADYYTLAVAVPISNSEGGTVNSDLAREMLRGIAQAQTEVNLGLFNSDRNNDFPGQGFLAGKAIKGKGIRVIIADDANLKTEAKARASSLVKQTEILGVVGHYTSEMTVHAVDTYDENHLVLISPGSTTEQLTEQRRKFFFRTVPRHQITAENFKNNLIEKAGSKKAAGFYCPEIQATSSLWEEFRKQFRQAGGSIFSITEYDLCKKNFNVELALQEIERTEKTAIVLSTSHVPDAVKNAMALIKANGDRNWVVGTGGIYSQKTLETASQLPSFKKLVTSSSWHPLAAPNPTFAENARKLWGGNVNHRTALTYDATLTLIKAIENQPQPSRGGMQKAIASPNFKAKGATGTIEFDEKGDRQNFRPELVHIVKCEKEKFGVTFVPVKYPTAKAAGLKCD</sequence>
<dbReference type="Pfam" id="PF00069">
    <property type="entry name" value="Pkinase"/>
    <property type="match status" value="1"/>
</dbReference>
<dbReference type="GO" id="GO:0004674">
    <property type="term" value="F:protein serine/threonine kinase activity"/>
    <property type="evidence" value="ECO:0007669"/>
    <property type="project" value="UniProtKB-EC"/>
</dbReference>